<reference evidence="4 5" key="1">
    <citation type="submission" date="2024-12" db="EMBL/GenBank/DDBJ databases">
        <title>The unique morphological basis and parallel evolutionary history of personate flowers in Penstemon.</title>
        <authorList>
            <person name="Depatie T.H."/>
            <person name="Wessinger C.A."/>
        </authorList>
    </citation>
    <scope>NUCLEOTIDE SEQUENCE [LARGE SCALE GENOMIC DNA]</scope>
    <source>
        <strain evidence="4">WTNN_2</strain>
        <tissue evidence="4">Leaf</tissue>
    </source>
</reference>
<dbReference type="InterPro" id="IPR050295">
    <property type="entry name" value="Plant_2OG-oxidoreductases"/>
</dbReference>
<dbReference type="GO" id="GO:0046872">
    <property type="term" value="F:metal ion binding"/>
    <property type="evidence" value="ECO:0007669"/>
    <property type="project" value="UniProtKB-KW"/>
</dbReference>
<dbReference type="InterPro" id="IPR027443">
    <property type="entry name" value="IPNS-like_sf"/>
</dbReference>
<keyword evidence="2" id="KW-0408">Iron</keyword>
<dbReference type="SUPFAM" id="SSF51197">
    <property type="entry name" value="Clavaminate synthase-like"/>
    <property type="match status" value="1"/>
</dbReference>
<feature type="domain" description="Fe2OG dioxygenase" evidence="3">
    <location>
        <begin position="1"/>
        <end position="114"/>
    </location>
</feature>
<sequence length="161" mass="17950">MLGVHCYPPCLNRSNLKSGLPPHVDHSIITVLLQSAPGLQIIDVDSWKNVPELKGSLQVLVGDHLEVISNGLFISFQFCVLLQQFNTCSYSTNQHRTIPSSCDVRLSIANLHSFGMDEIVLPCAKLEDENNPTIYKGSSLRDFLNFLSRGDTRTFMETIKS</sequence>
<dbReference type="InterPro" id="IPR005123">
    <property type="entry name" value="Oxoglu/Fe-dep_dioxygenase_dom"/>
</dbReference>
<evidence type="ECO:0000313" key="5">
    <source>
        <dbReference type="Proteomes" id="UP001634393"/>
    </source>
</evidence>
<dbReference type="Gene3D" id="2.60.120.330">
    <property type="entry name" value="B-lactam Antibiotic, Isopenicillin N Synthase, Chain"/>
    <property type="match status" value="1"/>
</dbReference>
<proteinExistence type="predicted"/>
<keyword evidence="1" id="KW-0479">Metal-binding</keyword>
<dbReference type="AlphaFoldDB" id="A0ABD3S0I5"/>
<protein>
    <recommendedName>
        <fullName evidence="3">Fe2OG dioxygenase domain-containing protein</fullName>
    </recommendedName>
</protein>
<dbReference type="InterPro" id="IPR044861">
    <property type="entry name" value="IPNS-like_FE2OG_OXY"/>
</dbReference>
<organism evidence="4 5">
    <name type="scientific">Penstemon smallii</name>
    <dbReference type="NCBI Taxonomy" id="265156"/>
    <lineage>
        <taxon>Eukaryota</taxon>
        <taxon>Viridiplantae</taxon>
        <taxon>Streptophyta</taxon>
        <taxon>Embryophyta</taxon>
        <taxon>Tracheophyta</taxon>
        <taxon>Spermatophyta</taxon>
        <taxon>Magnoliopsida</taxon>
        <taxon>eudicotyledons</taxon>
        <taxon>Gunneridae</taxon>
        <taxon>Pentapetalae</taxon>
        <taxon>asterids</taxon>
        <taxon>lamiids</taxon>
        <taxon>Lamiales</taxon>
        <taxon>Plantaginaceae</taxon>
        <taxon>Cheloneae</taxon>
        <taxon>Penstemon</taxon>
    </lineage>
</organism>
<dbReference type="PANTHER" id="PTHR47991">
    <property type="entry name" value="OXOGLUTARATE/IRON-DEPENDENT DIOXYGENASE"/>
    <property type="match status" value="1"/>
</dbReference>
<name>A0ABD3S0I5_9LAMI</name>
<dbReference type="Proteomes" id="UP001634393">
    <property type="component" value="Unassembled WGS sequence"/>
</dbReference>
<dbReference type="EMBL" id="JBJXBP010000007">
    <property type="protein sequence ID" value="KAL3817970.1"/>
    <property type="molecule type" value="Genomic_DNA"/>
</dbReference>
<dbReference type="Pfam" id="PF03171">
    <property type="entry name" value="2OG-FeII_Oxy"/>
    <property type="match status" value="1"/>
</dbReference>
<gene>
    <name evidence="4" type="ORF">ACJIZ3_003875</name>
</gene>
<accession>A0ABD3S0I5</accession>
<evidence type="ECO:0000256" key="1">
    <source>
        <dbReference type="ARBA" id="ARBA00022723"/>
    </source>
</evidence>
<comment type="caution">
    <text evidence="4">The sequence shown here is derived from an EMBL/GenBank/DDBJ whole genome shotgun (WGS) entry which is preliminary data.</text>
</comment>
<evidence type="ECO:0000256" key="2">
    <source>
        <dbReference type="ARBA" id="ARBA00023004"/>
    </source>
</evidence>
<dbReference type="PROSITE" id="PS51471">
    <property type="entry name" value="FE2OG_OXY"/>
    <property type="match status" value="1"/>
</dbReference>
<evidence type="ECO:0000259" key="3">
    <source>
        <dbReference type="PROSITE" id="PS51471"/>
    </source>
</evidence>
<keyword evidence="5" id="KW-1185">Reference proteome</keyword>
<evidence type="ECO:0000313" key="4">
    <source>
        <dbReference type="EMBL" id="KAL3817970.1"/>
    </source>
</evidence>